<evidence type="ECO:0000313" key="9">
    <source>
        <dbReference type="EMBL" id="HJB12695.1"/>
    </source>
</evidence>
<keyword evidence="4 7" id="KW-0812">Transmembrane</keyword>
<dbReference type="PIRSF" id="PIRSF006066">
    <property type="entry name" value="HI0050"/>
    <property type="match status" value="1"/>
</dbReference>
<dbReference type="GO" id="GO:0022857">
    <property type="term" value="F:transmembrane transporter activity"/>
    <property type="evidence" value="ECO:0007669"/>
    <property type="project" value="TreeGrafter"/>
</dbReference>
<dbReference type="PANTHER" id="PTHR33362">
    <property type="entry name" value="SIALIC ACID TRAP TRANSPORTER PERMEASE PROTEIN SIAT-RELATED"/>
    <property type="match status" value="1"/>
</dbReference>
<dbReference type="Pfam" id="PF06808">
    <property type="entry name" value="DctM"/>
    <property type="match status" value="1"/>
</dbReference>
<feature type="transmembrane region" description="Helical" evidence="7">
    <location>
        <begin position="406"/>
        <end position="426"/>
    </location>
</feature>
<organism evidence="9 10">
    <name type="scientific">Candidatus Oscillibacter excrementigallinarum</name>
    <dbReference type="NCBI Taxonomy" id="2838716"/>
    <lineage>
        <taxon>Bacteria</taxon>
        <taxon>Bacillati</taxon>
        <taxon>Bacillota</taxon>
        <taxon>Clostridia</taxon>
        <taxon>Eubacteriales</taxon>
        <taxon>Oscillospiraceae</taxon>
        <taxon>Oscillibacter</taxon>
    </lineage>
</organism>
<feature type="transmembrane region" description="Helical" evidence="7">
    <location>
        <begin position="174"/>
        <end position="193"/>
    </location>
</feature>
<dbReference type="PANTHER" id="PTHR33362:SF5">
    <property type="entry name" value="C4-DICARBOXYLATE TRAP TRANSPORTER LARGE PERMEASE PROTEIN DCTM"/>
    <property type="match status" value="1"/>
</dbReference>
<evidence type="ECO:0000256" key="6">
    <source>
        <dbReference type="ARBA" id="ARBA00023136"/>
    </source>
</evidence>
<keyword evidence="6 7" id="KW-0472">Membrane</keyword>
<dbReference type="InterPro" id="IPR010656">
    <property type="entry name" value="DctM"/>
</dbReference>
<proteinExistence type="predicted"/>
<feature type="transmembrane region" description="Helical" evidence="7">
    <location>
        <begin position="364"/>
        <end position="385"/>
    </location>
</feature>
<feature type="transmembrane region" description="Helical" evidence="7">
    <location>
        <begin position="241"/>
        <end position="257"/>
    </location>
</feature>
<feature type="transmembrane region" description="Helical" evidence="7">
    <location>
        <begin position="314"/>
        <end position="331"/>
    </location>
</feature>
<evidence type="ECO:0000256" key="1">
    <source>
        <dbReference type="ARBA" id="ARBA00004429"/>
    </source>
</evidence>
<sequence>MINLILFGSFFVMLLLNIPIAVSLGMSSIFALLYSGSALTVIPTNVYSGMAKFLLLAIPFFVLSGNIMAKAGISSRLVAFADACVGHRRGGIAIVAVIVACFFGAISGSGPATVAALGIILIPAMINRGGFSAPFASSLMASASSIAIVIPPSIAFVVYASITGVSVGDMFMGGWIPGIMMGLALVIIVMIECRKKGIQASKAKSSWGERWKAFCSAFWGFLMPVIIIGGIYGGIFTPTEAAAVSVVYGLVVGVFIYREVKMKDMIDILVDSGKTTGGIMLIIGAATLFSYVCTVFGIAQAAQALLLQIAGNKYIFLLIVNIIFLIAGCFVDANSAMYIFIPIMYPVATQLGIDPVHFGVISTVNLAIGQVTPPVGVNLFVAIGVSEKLQGLRDKTKVTIVSMSKAVWPQIIACVITLLLVTYIPWFSTALLFGK</sequence>
<reference evidence="9" key="2">
    <citation type="submission" date="2021-04" db="EMBL/GenBank/DDBJ databases">
        <authorList>
            <person name="Gilroy R."/>
        </authorList>
    </citation>
    <scope>NUCLEOTIDE SEQUENCE</scope>
    <source>
        <strain evidence="9">ChiBcec18-1249</strain>
    </source>
</reference>
<keyword evidence="3" id="KW-0997">Cell inner membrane</keyword>
<comment type="subcellular location">
    <subcellularLocation>
        <location evidence="1">Cell inner membrane</location>
        <topology evidence="1">Multi-pass membrane protein</topology>
    </subcellularLocation>
</comment>
<feature type="transmembrane region" description="Helical" evidence="7">
    <location>
        <begin position="112"/>
        <end position="131"/>
    </location>
</feature>
<gene>
    <name evidence="9" type="ORF">H9787_03160</name>
</gene>
<evidence type="ECO:0000256" key="3">
    <source>
        <dbReference type="ARBA" id="ARBA00022519"/>
    </source>
</evidence>
<feature type="transmembrane region" description="Helical" evidence="7">
    <location>
        <begin position="143"/>
        <end position="162"/>
    </location>
</feature>
<accession>A0A9D2RQV7</accession>
<evidence type="ECO:0000256" key="2">
    <source>
        <dbReference type="ARBA" id="ARBA00022475"/>
    </source>
</evidence>
<evidence type="ECO:0000256" key="5">
    <source>
        <dbReference type="ARBA" id="ARBA00022989"/>
    </source>
</evidence>
<dbReference type="EMBL" id="DWZJ01000022">
    <property type="protein sequence ID" value="HJB12695.1"/>
    <property type="molecule type" value="Genomic_DNA"/>
</dbReference>
<name>A0A9D2RQV7_9FIRM</name>
<keyword evidence="5 7" id="KW-1133">Transmembrane helix</keyword>
<reference evidence="9" key="1">
    <citation type="journal article" date="2021" name="PeerJ">
        <title>Extensive microbial diversity within the chicken gut microbiome revealed by metagenomics and culture.</title>
        <authorList>
            <person name="Gilroy R."/>
            <person name="Ravi A."/>
            <person name="Getino M."/>
            <person name="Pursley I."/>
            <person name="Horton D.L."/>
            <person name="Alikhan N.F."/>
            <person name="Baker D."/>
            <person name="Gharbi K."/>
            <person name="Hall N."/>
            <person name="Watson M."/>
            <person name="Adriaenssens E.M."/>
            <person name="Foster-Nyarko E."/>
            <person name="Jarju S."/>
            <person name="Secka A."/>
            <person name="Antonio M."/>
            <person name="Oren A."/>
            <person name="Chaudhuri R.R."/>
            <person name="La Ragione R."/>
            <person name="Hildebrand F."/>
            <person name="Pallen M.J."/>
        </authorList>
    </citation>
    <scope>NUCLEOTIDE SEQUENCE</scope>
    <source>
        <strain evidence="9">ChiBcec18-1249</strain>
    </source>
</reference>
<dbReference type="InterPro" id="IPR004681">
    <property type="entry name" value="TRAP_DctM"/>
</dbReference>
<feature type="transmembrane region" description="Helical" evidence="7">
    <location>
        <begin position="214"/>
        <end position="235"/>
    </location>
</feature>
<feature type="transmembrane region" description="Helical" evidence="7">
    <location>
        <begin position="90"/>
        <end position="106"/>
    </location>
</feature>
<feature type="transmembrane region" description="Helical" evidence="7">
    <location>
        <begin position="338"/>
        <end position="358"/>
    </location>
</feature>
<feature type="transmembrane region" description="Helical" evidence="7">
    <location>
        <begin position="278"/>
        <end position="302"/>
    </location>
</feature>
<feature type="domain" description="TRAP C4-dicarboxylate transport system permease DctM subunit" evidence="8">
    <location>
        <begin position="7"/>
        <end position="427"/>
    </location>
</feature>
<protein>
    <submittedName>
        <fullName evidence="9">TRAP transporter large permease</fullName>
    </submittedName>
</protein>
<feature type="transmembrane region" description="Helical" evidence="7">
    <location>
        <begin position="49"/>
        <end position="69"/>
    </location>
</feature>
<dbReference type="NCBIfam" id="TIGR00786">
    <property type="entry name" value="dctM"/>
    <property type="match status" value="1"/>
</dbReference>
<dbReference type="GO" id="GO:0005886">
    <property type="term" value="C:plasma membrane"/>
    <property type="evidence" value="ECO:0007669"/>
    <property type="project" value="UniProtKB-SubCell"/>
</dbReference>
<dbReference type="AlphaFoldDB" id="A0A9D2RQV7"/>
<evidence type="ECO:0000256" key="4">
    <source>
        <dbReference type="ARBA" id="ARBA00022692"/>
    </source>
</evidence>
<evidence type="ECO:0000259" key="8">
    <source>
        <dbReference type="Pfam" id="PF06808"/>
    </source>
</evidence>
<evidence type="ECO:0000313" key="10">
    <source>
        <dbReference type="Proteomes" id="UP000823824"/>
    </source>
</evidence>
<dbReference type="Proteomes" id="UP000823824">
    <property type="component" value="Unassembled WGS sequence"/>
</dbReference>
<keyword evidence="2" id="KW-1003">Cell membrane</keyword>
<comment type="caution">
    <text evidence="9">The sequence shown here is derived from an EMBL/GenBank/DDBJ whole genome shotgun (WGS) entry which is preliminary data.</text>
</comment>
<evidence type="ECO:0000256" key="7">
    <source>
        <dbReference type="SAM" id="Phobius"/>
    </source>
</evidence>